<dbReference type="SMART" id="SM00530">
    <property type="entry name" value="HTH_XRE"/>
    <property type="match status" value="1"/>
</dbReference>
<evidence type="ECO:0000313" key="3">
    <source>
        <dbReference type="Proteomes" id="UP001500037"/>
    </source>
</evidence>
<dbReference type="SUPFAM" id="SSF47413">
    <property type="entry name" value="lambda repressor-like DNA-binding domains"/>
    <property type="match status" value="1"/>
</dbReference>
<dbReference type="EMBL" id="BAAALF010000037">
    <property type="protein sequence ID" value="GAA1235294.1"/>
    <property type="molecule type" value="Genomic_DNA"/>
</dbReference>
<dbReference type="CDD" id="cd00093">
    <property type="entry name" value="HTH_XRE"/>
    <property type="match status" value="1"/>
</dbReference>
<protein>
    <recommendedName>
        <fullName evidence="1">HTH cro/C1-type domain-containing protein</fullName>
    </recommendedName>
</protein>
<organism evidence="2 3">
    <name type="scientific">Kitasatospora nipponensis</name>
    <dbReference type="NCBI Taxonomy" id="258049"/>
    <lineage>
        <taxon>Bacteria</taxon>
        <taxon>Bacillati</taxon>
        <taxon>Actinomycetota</taxon>
        <taxon>Actinomycetes</taxon>
        <taxon>Kitasatosporales</taxon>
        <taxon>Streptomycetaceae</taxon>
        <taxon>Kitasatospora</taxon>
    </lineage>
</organism>
<dbReference type="PROSITE" id="PS50943">
    <property type="entry name" value="HTH_CROC1"/>
    <property type="match status" value="1"/>
</dbReference>
<name>A0ABP4GSJ7_9ACTN</name>
<dbReference type="RefSeq" id="WP_344441689.1">
    <property type="nucleotide sequence ID" value="NZ_BAAALF010000037.1"/>
</dbReference>
<evidence type="ECO:0000259" key="1">
    <source>
        <dbReference type="PROSITE" id="PS50943"/>
    </source>
</evidence>
<feature type="domain" description="HTH cro/C1-type" evidence="1">
    <location>
        <begin position="12"/>
        <end position="67"/>
    </location>
</feature>
<gene>
    <name evidence="2" type="ORF">GCM10009665_26820</name>
</gene>
<dbReference type="InterPro" id="IPR001387">
    <property type="entry name" value="Cro/C1-type_HTH"/>
</dbReference>
<comment type="caution">
    <text evidence="2">The sequence shown here is derived from an EMBL/GenBank/DDBJ whole genome shotgun (WGS) entry which is preliminary data.</text>
</comment>
<keyword evidence="3" id="KW-1185">Reference proteome</keyword>
<reference evidence="3" key="1">
    <citation type="journal article" date="2019" name="Int. J. Syst. Evol. Microbiol.">
        <title>The Global Catalogue of Microorganisms (GCM) 10K type strain sequencing project: providing services to taxonomists for standard genome sequencing and annotation.</title>
        <authorList>
            <consortium name="The Broad Institute Genomics Platform"/>
            <consortium name="The Broad Institute Genome Sequencing Center for Infectious Disease"/>
            <person name="Wu L."/>
            <person name="Ma J."/>
        </authorList>
    </citation>
    <scope>NUCLEOTIDE SEQUENCE [LARGE SCALE GENOMIC DNA]</scope>
    <source>
        <strain evidence="3">JCM 13004</strain>
    </source>
</reference>
<dbReference type="Proteomes" id="UP001500037">
    <property type="component" value="Unassembled WGS sequence"/>
</dbReference>
<dbReference type="InterPro" id="IPR010982">
    <property type="entry name" value="Lambda_DNA-bd_dom_sf"/>
</dbReference>
<dbReference type="Gene3D" id="1.10.260.40">
    <property type="entry name" value="lambda repressor-like DNA-binding domains"/>
    <property type="match status" value="1"/>
</dbReference>
<dbReference type="Pfam" id="PF13560">
    <property type="entry name" value="HTH_31"/>
    <property type="match status" value="1"/>
</dbReference>
<sequence>MEKANVSLAEILRLARERTGLTQEELSASSGVSVRTISHLECGAVARPRAATVRRLAVALHLDQDTSEKLHMISRAHSEDLLAALSRAGFSASQGSP</sequence>
<proteinExistence type="predicted"/>
<accession>A0ABP4GSJ7</accession>
<evidence type="ECO:0000313" key="2">
    <source>
        <dbReference type="EMBL" id="GAA1235294.1"/>
    </source>
</evidence>